<accession>A0A5D0MMI4</accession>
<dbReference type="CDD" id="cd02440">
    <property type="entry name" value="AdoMet_MTases"/>
    <property type="match status" value="1"/>
</dbReference>
<dbReference type="InterPro" id="IPR029063">
    <property type="entry name" value="SAM-dependent_MTases_sf"/>
</dbReference>
<comment type="subcellular location">
    <subcellularLocation>
        <location evidence="1 7">Cytoplasm</location>
    </subcellularLocation>
</comment>
<evidence type="ECO:0000256" key="6">
    <source>
        <dbReference type="ARBA" id="ARBA00022691"/>
    </source>
</evidence>
<organism evidence="8 9">
    <name type="scientific">Flexistipes sinusarabici</name>
    <dbReference type="NCBI Taxonomy" id="2352"/>
    <lineage>
        <taxon>Bacteria</taxon>
        <taxon>Pseudomonadati</taxon>
        <taxon>Deferribacterota</taxon>
        <taxon>Deferribacteres</taxon>
        <taxon>Deferribacterales</taxon>
        <taxon>Flexistipitaceae</taxon>
        <taxon>Flexistipes</taxon>
    </lineage>
</organism>
<proteinExistence type="inferred from homology"/>
<dbReference type="PANTHER" id="PTHR11579">
    <property type="entry name" value="PROTEIN-L-ISOASPARTATE O-METHYLTRANSFERASE"/>
    <property type="match status" value="1"/>
</dbReference>
<evidence type="ECO:0000256" key="2">
    <source>
        <dbReference type="ARBA" id="ARBA00005369"/>
    </source>
</evidence>
<gene>
    <name evidence="7" type="primary">pcm</name>
    <name evidence="8" type="ORF">FXF49_05345</name>
</gene>
<dbReference type="Gene3D" id="3.40.50.150">
    <property type="entry name" value="Vaccinia Virus protein VP39"/>
    <property type="match status" value="1"/>
</dbReference>
<dbReference type="Pfam" id="PF01135">
    <property type="entry name" value="PCMT"/>
    <property type="match status" value="1"/>
</dbReference>
<dbReference type="SUPFAM" id="SSF53335">
    <property type="entry name" value="S-adenosyl-L-methionine-dependent methyltransferases"/>
    <property type="match status" value="1"/>
</dbReference>
<keyword evidence="5 7" id="KW-0808">Transferase</keyword>
<feature type="active site" evidence="7">
    <location>
        <position position="64"/>
    </location>
</feature>
<sequence>MNSAEADLKIERMIQTQLINRDIRDPRVIDAFRKVKRHLFVRPEDIDYAYEDTPLSIGFGQTISQPYMVAKITETARIEDSDKVLEIGAGSGYQAAIAAQLCKKVYAVEVIRELAEFAENNLKKAGINNVEVITKSGFHGYPEYSPYDRIILSAAAEQIPEKLFEQLKENGIMVAPVGTYPQTLYRFTKQNGRISKERFLNCVFVPLVR</sequence>
<dbReference type="NCBIfam" id="TIGR00080">
    <property type="entry name" value="pimt"/>
    <property type="match status" value="1"/>
</dbReference>
<dbReference type="FunFam" id="3.40.50.150:FF:000010">
    <property type="entry name" value="Protein-L-isoaspartate O-methyltransferase"/>
    <property type="match status" value="1"/>
</dbReference>
<keyword evidence="4 7" id="KW-0489">Methyltransferase</keyword>
<evidence type="ECO:0000256" key="5">
    <source>
        <dbReference type="ARBA" id="ARBA00022679"/>
    </source>
</evidence>
<dbReference type="GO" id="GO:0030091">
    <property type="term" value="P:protein repair"/>
    <property type="evidence" value="ECO:0007669"/>
    <property type="project" value="UniProtKB-UniRule"/>
</dbReference>
<dbReference type="AlphaFoldDB" id="A0A5D0MMI4"/>
<comment type="caution">
    <text evidence="8">The sequence shown here is derived from an EMBL/GenBank/DDBJ whole genome shotgun (WGS) entry which is preliminary data.</text>
</comment>
<keyword evidence="3 7" id="KW-0963">Cytoplasm</keyword>
<dbReference type="InterPro" id="IPR000682">
    <property type="entry name" value="PCMT"/>
</dbReference>
<dbReference type="EMBL" id="VSIV01000124">
    <property type="protein sequence ID" value="TYB33612.1"/>
    <property type="molecule type" value="Genomic_DNA"/>
</dbReference>
<comment type="catalytic activity">
    <reaction evidence="7">
        <text>[protein]-L-isoaspartate + S-adenosyl-L-methionine = [protein]-L-isoaspartate alpha-methyl ester + S-adenosyl-L-homocysteine</text>
        <dbReference type="Rhea" id="RHEA:12705"/>
        <dbReference type="Rhea" id="RHEA-COMP:12143"/>
        <dbReference type="Rhea" id="RHEA-COMP:12144"/>
        <dbReference type="ChEBI" id="CHEBI:57856"/>
        <dbReference type="ChEBI" id="CHEBI:59789"/>
        <dbReference type="ChEBI" id="CHEBI:90596"/>
        <dbReference type="ChEBI" id="CHEBI:90598"/>
        <dbReference type="EC" id="2.1.1.77"/>
    </reaction>
</comment>
<dbReference type="NCBIfam" id="NF001453">
    <property type="entry name" value="PRK00312.1"/>
    <property type="match status" value="1"/>
</dbReference>
<dbReference type="GO" id="GO:0005737">
    <property type="term" value="C:cytoplasm"/>
    <property type="evidence" value="ECO:0007669"/>
    <property type="project" value="UniProtKB-SubCell"/>
</dbReference>
<dbReference type="GO" id="GO:0032259">
    <property type="term" value="P:methylation"/>
    <property type="evidence" value="ECO:0007669"/>
    <property type="project" value="UniProtKB-KW"/>
</dbReference>
<evidence type="ECO:0000256" key="3">
    <source>
        <dbReference type="ARBA" id="ARBA00022490"/>
    </source>
</evidence>
<evidence type="ECO:0000313" key="8">
    <source>
        <dbReference type="EMBL" id="TYB33612.1"/>
    </source>
</evidence>
<name>A0A5D0MMI4_FLESI</name>
<comment type="similarity">
    <text evidence="2 7">Belongs to the methyltransferase superfamily. L-isoaspartyl/D-aspartyl protein methyltransferase family.</text>
</comment>
<dbReference type="RefSeq" id="WP_303700881.1">
    <property type="nucleotide sequence ID" value="NZ_VSIV01000124.1"/>
</dbReference>
<evidence type="ECO:0000256" key="1">
    <source>
        <dbReference type="ARBA" id="ARBA00004496"/>
    </source>
</evidence>
<dbReference type="HAMAP" id="MF_00090">
    <property type="entry name" value="PIMT"/>
    <property type="match status" value="1"/>
</dbReference>
<evidence type="ECO:0000313" key="9">
    <source>
        <dbReference type="Proteomes" id="UP000323337"/>
    </source>
</evidence>
<dbReference type="EC" id="2.1.1.77" evidence="7"/>
<reference evidence="8 9" key="1">
    <citation type="submission" date="2019-08" db="EMBL/GenBank/DDBJ databases">
        <title>Genomic characterization of a novel candidate phylum (ARYD3) from a high temperature, high salinity tertiary oil reservoir in north central Oklahoma, USA.</title>
        <authorList>
            <person name="Youssef N.H."/>
            <person name="Yadav A."/>
            <person name="Elshahed M.S."/>
        </authorList>
    </citation>
    <scope>NUCLEOTIDE SEQUENCE [LARGE SCALE GENOMIC DNA]</scope>
    <source>
        <strain evidence="8">ARYD1</strain>
    </source>
</reference>
<dbReference type="PANTHER" id="PTHR11579:SF0">
    <property type="entry name" value="PROTEIN-L-ISOASPARTATE(D-ASPARTATE) O-METHYLTRANSFERASE"/>
    <property type="match status" value="1"/>
</dbReference>
<dbReference type="Proteomes" id="UP000323337">
    <property type="component" value="Unassembled WGS sequence"/>
</dbReference>
<evidence type="ECO:0000256" key="7">
    <source>
        <dbReference type="HAMAP-Rule" id="MF_00090"/>
    </source>
</evidence>
<comment type="function">
    <text evidence="7">Catalyzes the methyl esterification of L-isoaspartyl residues in peptides and proteins that result from spontaneous decomposition of normal L-aspartyl and L-asparaginyl residues. It plays a role in the repair and/or degradation of damaged proteins.</text>
</comment>
<protein>
    <recommendedName>
        <fullName evidence="7">Protein-L-isoaspartate O-methyltransferase</fullName>
        <ecNumber evidence="7">2.1.1.77</ecNumber>
    </recommendedName>
    <alternativeName>
        <fullName evidence="7">L-isoaspartyl protein carboxyl methyltransferase</fullName>
    </alternativeName>
    <alternativeName>
        <fullName evidence="7">Protein L-isoaspartyl methyltransferase</fullName>
    </alternativeName>
    <alternativeName>
        <fullName evidence="7">Protein-beta-aspartate methyltransferase</fullName>
        <shortName evidence="7">PIMT</shortName>
    </alternativeName>
</protein>
<dbReference type="GO" id="GO:0004719">
    <property type="term" value="F:protein-L-isoaspartate (D-aspartate) O-methyltransferase activity"/>
    <property type="evidence" value="ECO:0007669"/>
    <property type="project" value="UniProtKB-UniRule"/>
</dbReference>
<keyword evidence="6 7" id="KW-0949">S-adenosyl-L-methionine</keyword>
<evidence type="ECO:0000256" key="4">
    <source>
        <dbReference type="ARBA" id="ARBA00022603"/>
    </source>
</evidence>